<organism evidence="1 2">
    <name type="scientific">Candida boidinii</name>
    <name type="common">Yeast</name>
    <dbReference type="NCBI Taxonomy" id="5477"/>
    <lineage>
        <taxon>Eukaryota</taxon>
        <taxon>Fungi</taxon>
        <taxon>Dikarya</taxon>
        <taxon>Ascomycota</taxon>
        <taxon>Saccharomycotina</taxon>
        <taxon>Pichiomycetes</taxon>
        <taxon>Pichiales</taxon>
        <taxon>Pichiaceae</taxon>
        <taxon>Ogataea</taxon>
        <taxon>Ogataea/Candida clade</taxon>
    </lineage>
</organism>
<proteinExistence type="predicted"/>
<dbReference type="EMBL" id="BSXV01000075">
    <property type="protein sequence ID" value="GME87316.1"/>
    <property type="molecule type" value="Genomic_DNA"/>
</dbReference>
<reference evidence="1" key="1">
    <citation type="submission" date="2023-04" db="EMBL/GenBank/DDBJ databases">
        <title>Candida boidinii NBRC 1967.</title>
        <authorList>
            <person name="Ichikawa N."/>
            <person name="Sato H."/>
            <person name="Tonouchi N."/>
        </authorList>
    </citation>
    <scope>NUCLEOTIDE SEQUENCE</scope>
    <source>
        <strain evidence="1">NBRC 1967</strain>
    </source>
</reference>
<keyword evidence="2" id="KW-1185">Reference proteome</keyword>
<sequence length="225" mass="25656">MEAHKVLKENGFLVRSYGTGSAVRLPGPTFDKPNVFPFGTPYDKILEVLNSQDTRMHRSNGVLSMTERNRTIKTAPERWPYYGSQSVLPAGNGNPDEQLKQQNDAEFPEFEDSLDFNIIFTCEERCFDAVVEDFISRSYFSPSELNKKVHVFNIEIRDDNESAITGGKAILNLANSLQDAYNQSYADITELNENSEPFDDKIMDIITNWQSKYSNLPLLYSVCFH</sequence>
<accession>A0ACB5TFH7</accession>
<name>A0ACB5TFH7_CANBO</name>
<protein>
    <submittedName>
        <fullName evidence="1">Unnamed protein product</fullName>
    </submittedName>
</protein>
<dbReference type="Proteomes" id="UP001165101">
    <property type="component" value="Unassembled WGS sequence"/>
</dbReference>
<evidence type="ECO:0000313" key="2">
    <source>
        <dbReference type="Proteomes" id="UP001165101"/>
    </source>
</evidence>
<evidence type="ECO:0000313" key="1">
    <source>
        <dbReference type="EMBL" id="GME87316.1"/>
    </source>
</evidence>
<gene>
    <name evidence="1" type="ORF">Cboi01_000030800</name>
</gene>
<comment type="caution">
    <text evidence="1">The sequence shown here is derived from an EMBL/GenBank/DDBJ whole genome shotgun (WGS) entry which is preliminary data.</text>
</comment>